<evidence type="ECO:0000313" key="6">
    <source>
        <dbReference type="EMBL" id="OGZ31571.1"/>
    </source>
</evidence>
<evidence type="ECO:0000256" key="3">
    <source>
        <dbReference type="ARBA" id="ARBA00023014"/>
    </source>
</evidence>
<reference evidence="6 7" key="1">
    <citation type="journal article" date="2016" name="Nat. Commun.">
        <title>Thousands of microbial genomes shed light on interconnected biogeochemical processes in an aquifer system.</title>
        <authorList>
            <person name="Anantharaman K."/>
            <person name="Brown C.T."/>
            <person name="Hug L.A."/>
            <person name="Sharon I."/>
            <person name="Castelle C.J."/>
            <person name="Probst A.J."/>
            <person name="Thomas B.C."/>
            <person name="Singh A."/>
            <person name="Wilkins M.J."/>
            <person name="Karaoz U."/>
            <person name="Brodie E.L."/>
            <person name="Williams K.H."/>
            <person name="Hubbard S.S."/>
            <person name="Banfield J.F."/>
        </authorList>
    </citation>
    <scope>NUCLEOTIDE SEQUENCE [LARGE SCALE GENOMIC DNA]</scope>
</reference>
<keyword evidence="2 4" id="KW-0408">Iron</keyword>
<dbReference type="PROSITE" id="PS51379">
    <property type="entry name" value="4FE4S_FER_2"/>
    <property type="match status" value="1"/>
</dbReference>
<evidence type="ECO:0000256" key="2">
    <source>
        <dbReference type="ARBA" id="ARBA00023004"/>
    </source>
</evidence>
<dbReference type="InterPro" id="IPR017896">
    <property type="entry name" value="4Fe4S_Fe-S-bd"/>
</dbReference>
<dbReference type="PROSITE" id="PS00198">
    <property type="entry name" value="4FE4S_FER_1"/>
    <property type="match status" value="1"/>
</dbReference>
<dbReference type="SUPFAM" id="SSF54862">
    <property type="entry name" value="4Fe-4S ferredoxins"/>
    <property type="match status" value="1"/>
</dbReference>
<dbReference type="STRING" id="1801726.A3H02_02585"/>
<comment type="caution">
    <text evidence="6">The sequence shown here is derived from an EMBL/GenBank/DDBJ whole genome shotgun (WGS) entry which is preliminary data.</text>
</comment>
<evidence type="ECO:0000256" key="4">
    <source>
        <dbReference type="RuleBase" id="RU368020"/>
    </source>
</evidence>
<dbReference type="InterPro" id="IPR001080">
    <property type="entry name" value="3Fe4S_ferredoxin"/>
</dbReference>
<protein>
    <recommendedName>
        <fullName evidence="4">Ferredoxin</fullName>
    </recommendedName>
</protein>
<dbReference type="PRINTS" id="PR00352">
    <property type="entry name" value="3FE4SFRDOXIN"/>
</dbReference>
<dbReference type="EMBL" id="MHMS01000025">
    <property type="protein sequence ID" value="OGZ31571.1"/>
    <property type="molecule type" value="Genomic_DNA"/>
</dbReference>
<dbReference type="InterPro" id="IPR017900">
    <property type="entry name" value="4Fe4S_Fe_S_CS"/>
</dbReference>
<comment type="function">
    <text evidence="4">Ferredoxins are iron-sulfur proteins that transfer electrons in a wide variety of metabolic reactions.</text>
</comment>
<dbReference type="Proteomes" id="UP000176787">
    <property type="component" value="Unassembled WGS sequence"/>
</dbReference>
<dbReference type="GO" id="GO:0005506">
    <property type="term" value="F:iron ion binding"/>
    <property type="evidence" value="ECO:0007669"/>
    <property type="project" value="UniProtKB-UniRule"/>
</dbReference>
<keyword evidence="1 4" id="KW-0479">Metal-binding</keyword>
<evidence type="ECO:0000256" key="1">
    <source>
        <dbReference type="ARBA" id="ARBA00022723"/>
    </source>
</evidence>
<name>A0A1G2F1X9_9BACT</name>
<keyword evidence="4" id="KW-0813">Transport</keyword>
<keyword evidence="4" id="KW-0249">Electron transport</keyword>
<evidence type="ECO:0000313" key="7">
    <source>
        <dbReference type="Proteomes" id="UP000176787"/>
    </source>
</evidence>
<dbReference type="GO" id="GO:0051536">
    <property type="term" value="F:iron-sulfur cluster binding"/>
    <property type="evidence" value="ECO:0007669"/>
    <property type="project" value="UniProtKB-KW"/>
</dbReference>
<keyword evidence="3 4" id="KW-0411">Iron-sulfur</keyword>
<proteinExistence type="predicted"/>
<gene>
    <name evidence="6" type="ORF">A3H02_02585</name>
</gene>
<dbReference type="Pfam" id="PF13459">
    <property type="entry name" value="Fer4_15"/>
    <property type="match status" value="1"/>
</dbReference>
<organism evidence="6 7">
    <name type="scientific">Candidatus Niyogibacteria bacterium RIFCSPLOWO2_12_FULL_41_13</name>
    <dbReference type="NCBI Taxonomy" id="1801726"/>
    <lineage>
        <taxon>Bacteria</taxon>
        <taxon>Candidatus Niyogiibacteriota</taxon>
    </lineage>
</organism>
<dbReference type="Gene3D" id="3.30.70.20">
    <property type="match status" value="1"/>
</dbReference>
<dbReference type="GO" id="GO:0009055">
    <property type="term" value="F:electron transfer activity"/>
    <property type="evidence" value="ECO:0007669"/>
    <property type="project" value="UniProtKB-UniRule"/>
</dbReference>
<dbReference type="AlphaFoldDB" id="A0A1G2F1X9"/>
<feature type="domain" description="4Fe-4S ferredoxin-type" evidence="5">
    <location>
        <begin position="2"/>
        <end position="30"/>
    </location>
</feature>
<accession>A0A1G2F1X9</accession>
<evidence type="ECO:0000259" key="5">
    <source>
        <dbReference type="PROSITE" id="PS51379"/>
    </source>
</evidence>
<sequence length="75" mass="8261">MIKIIHKKKECISCGSCAVLCPQYFEMGGDNFAELKGSRLNGATGNQELEISEKTKELEDAAQSCPVQIIILEEK</sequence>